<dbReference type="InterPro" id="IPR004107">
    <property type="entry name" value="Integrase_SAM-like_N"/>
</dbReference>
<evidence type="ECO:0000313" key="8">
    <source>
        <dbReference type="EMBL" id="TQD51164.1"/>
    </source>
</evidence>
<dbReference type="InterPro" id="IPR044068">
    <property type="entry name" value="CB"/>
</dbReference>
<dbReference type="SUPFAM" id="SSF56349">
    <property type="entry name" value="DNA breaking-rejoining enzymes"/>
    <property type="match status" value="1"/>
</dbReference>
<dbReference type="InterPro" id="IPR011946">
    <property type="entry name" value="Integrase_integron-type"/>
</dbReference>
<proteinExistence type="inferred from homology"/>
<dbReference type="Pfam" id="PF13495">
    <property type="entry name" value="Phage_int_SAM_4"/>
    <property type="match status" value="1"/>
</dbReference>
<dbReference type="InterPro" id="IPR011010">
    <property type="entry name" value="DNA_brk_join_enz"/>
</dbReference>
<keyword evidence="4" id="KW-0233">DNA recombination</keyword>
<sequence>MARTLENGVLIGSERLQGRAEAIAPGGRSTGLALARDPLPGSPRLLDRLRARCRVLHYSVRTERAYVDWARRFILANGKRHPRDMGQKEVEAFLTQLAVKGRVAASTQNQALSALLFLYRQVLGIELEWMESVVRANRPARLPVVLSREEVGRLLALLDGQCWLVAALMYGTGMRLMECHRLRVKDVDFDCNEICVRDGKGGKDRRVPLPQRLKLDLQRQRDKVKVLHGQDRLAGVAGVHLPHALERKYPNAGFTLGWQYLFPAARLSRDPRTNLRRRHHVDESVLQRAFRAARDRAGIAKPASCHTLRHSFATHLLDAGQDIRTVQELMGHKDVATTQVYAHVLGRGAGGVLSPLDRGGVAEGPAPCVAGAQAPPSLASPAVDALA</sequence>
<dbReference type="Gene3D" id="1.10.150.130">
    <property type="match status" value="1"/>
</dbReference>
<dbReference type="RefSeq" id="WP_141517152.1">
    <property type="nucleotide sequence ID" value="NZ_VICE01000015.1"/>
</dbReference>
<evidence type="ECO:0000256" key="2">
    <source>
        <dbReference type="ARBA" id="ARBA00022908"/>
    </source>
</evidence>
<keyword evidence="2" id="KW-0229">DNA integration</keyword>
<dbReference type="PANTHER" id="PTHR30349:SF64">
    <property type="entry name" value="PROPHAGE INTEGRASE INTD-RELATED"/>
    <property type="match status" value="1"/>
</dbReference>
<dbReference type="PROSITE" id="PS51900">
    <property type="entry name" value="CB"/>
    <property type="match status" value="1"/>
</dbReference>
<reference evidence="8 9" key="1">
    <citation type="submission" date="2019-06" db="EMBL/GenBank/DDBJ databases">
        <title>Lysobacter alkalisoli sp. nov. isolated from saline soil.</title>
        <authorList>
            <person name="Sun J.-Q."/>
            <person name="Xu L."/>
        </authorList>
    </citation>
    <scope>NUCLEOTIDE SEQUENCE [LARGE SCALE GENOMIC DNA]</scope>
    <source>
        <strain evidence="8 9">JCM 31130</strain>
    </source>
</reference>
<dbReference type="GO" id="GO:0006310">
    <property type="term" value="P:DNA recombination"/>
    <property type="evidence" value="ECO:0007669"/>
    <property type="project" value="UniProtKB-KW"/>
</dbReference>
<evidence type="ECO:0000259" key="6">
    <source>
        <dbReference type="PROSITE" id="PS51898"/>
    </source>
</evidence>
<feature type="domain" description="Tyr recombinase" evidence="6">
    <location>
        <begin position="141"/>
        <end position="354"/>
    </location>
</feature>
<accession>A0A508ARS1</accession>
<keyword evidence="3 5" id="KW-0238">DNA-binding</keyword>
<evidence type="ECO:0000256" key="1">
    <source>
        <dbReference type="ARBA" id="ARBA00008857"/>
    </source>
</evidence>
<evidence type="ECO:0000256" key="5">
    <source>
        <dbReference type="PROSITE-ProRule" id="PRU01248"/>
    </source>
</evidence>
<dbReference type="EMBL" id="VICE01000015">
    <property type="protein sequence ID" value="TQD51164.1"/>
    <property type="molecule type" value="Genomic_DNA"/>
</dbReference>
<dbReference type="PANTHER" id="PTHR30349">
    <property type="entry name" value="PHAGE INTEGRASE-RELATED"/>
    <property type="match status" value="1"/>
</dbReference>
<dbReference type="InterPro" id="IPR013762">
    <property type="entry name" value="Integrase-like_cat_sf"/>
</dbReference>
<dbReference type="GO" id="GO:0003677">
    <property type="term" value="F:DNA binding"/>
    <property type="evidence" value="ECO:0007669"/>
    <property type="project" value="UniProtKB-UniRule"/>
</dbReference>
<gene>
    <name evidence="8" type="ORF">FKV25_02155</name>
</gene>
<dbReference type="InterPro" id="IPR002104">
    <property type="entry name" value="Integrase_catalytic"/>
</dbReference>
<keyword evidence="9" id="KW-1185">Reference proteome</keyword>
<dbReference type="AlphaFoldDB" id="A0A508ARS1"/>
<protein>
    <submittedName>
        <fullName evidence="8">Integron integrase</fullName>
    </submittedName>
</protein>
<dbReference type="Proteomes" id="UP000318212">
    <property type="component" value="Unassembled WGS sequence"/>
</dbReference>
<comment type="caution">
    <text evidence="8">The sequence shown here is derived from an EMBL/GenBank/DDBJ whole genome shotgun (WGS) entry which is preliminary data.</text>
</comment>
<dbReference type="Pfam" id="PF00589">
    <property type="entry name" value="Phage_integrase"/>
    <property type="match status" value="1"/>
</dbReference>
<dbReference type="InterPro" id="IPR050090">
    <property type="entry name" value="Tyrosine_recombinase_XerCD"/>
</dbReference>
<evidence type="ECO:0000313" key="9">
    <source>
        <dbReference type="Proteomes" id="UP000318212"/>
    </source>
</evidence>
<dbReference type="PROSITE" id="PS51898">
    <property type="entry name" value="TYR_RECOMBINASE"/>
    <property type="match status" value="1"/>
</dbReference>
<comment type="similarity">
    <text evidence="1">Belongs to the 'phage' integrase family.</text>
</comment>
<dbReference type="InterPro" id="IPR010998">
    <property type="entry name" value="Integrase_recombinase_N"/>
</dbReference>
<name>A0A508ARS1_9GAMM</name>
<feature type="domain" description="Core-binding (CB)" evidence="7">
    <location>
        <begin position="40"/>
        <end position="123"/>
    </location>
</feature>
<organism evidence="8 9">
    <name type="scientific">Marilutibacter aestuarii</name>
    <dbReference type="NCBI Taxonomy" id="1706195"/>
    <lineage>
        <taxon>Bacteria</taxon>
        <taxon>Pseudomonadati</taxon>
        <taxon>Pseudomonadota</taxon>
        <taxon>Gammaproteobacteria</taxon>
        <taxon>Lysobacterales</taxon>
        <taxon>Lysobacteraceae</taxon>
        <taxon>Marilutibacter</taxon>
    </lineage>
</organism>
<evidence type="ECO:0000256" key="3">
    <source>
        <dbReference type="ARBA" id="ARBA00023125"/>
    </source>
</evidence>
<dbReference type="GO" id="GO:0015074">
    <property type="term" value="P:DNA integration"/>
    <property type="evidence" value="ECO:0007669"/>
    <property type="project" value="UniProtKB-KW"/>
</dbReference>
<dbReference type="OrthoDB" id="9801717at2"/>
<dbReference type="Gene3D" id="1.10.443.10">
    <property type="entry name" value="Intergrase catalytic core"/>
    <property type="match status" value="1"/>
</dbReference>
<evidence type="ECO:0000256" key="4">
    <source>
        <dbReference type="ARBA" id="ARBA00023172"/>
    </source>
</evidence>
<evidence type="ECO:0000259" key="7">
    <source>
        <dbReference type="PROSITE" id="PS51900"/>
    </source>
</evidence>
<dbReference type="NCBIfam" id="TIGR02249">
    <property type="entry name" value="integrase_gron"/>
    <property type="match status" value="1"/>
</dbReference>